<evidence type="ECO:0000256" key="10">
    <source>
        <dbReference type="ARBA" id="ARBA00023303"/>
    </source>
</evidence>
<dbReference type="GO" id="GO:0005267">
    <property type="term" value="F:potassium channel activity"/>
    <property type="evidence" value="ECO:0007669"/>
    <property type="project" value="UniProtKB-KW"/>
</dbReference>
<dbReference type="PANTHER" id="PTHR10027:SF10">
    <property type="entry name" value="SLOWPOKE 2, ISOFORM D"/>
    <property type="match status" value="1"/>
</dbReference>
<protein>
    <submittedName>
        <fullName evidence="14">Uncharacterized protein</fullName>
    </submittedName>
</protein>
<evidence type="ECO:0000256" key="3">
    <source>
        <dbReference type="ARBA" id="ARBA00022538"/>
    </source>
</evidence>
<name>A0A3P6SRY3_DIBLA</name>
<accession>A0A3P6SRY3</accession>
<feature type="domain" description="Calcium-activated potassium channel BK alpha subunit" evidence="12">
    <location>
        <begin position="24"/>
        <end position="73"/>
    </location>
</feature>
<evidence type="ECO:0000256" key="1">
    <source>
        <dbReference type="ARBA" id="ARBA00004141"/>
    </source>
</evidence>
<organism evidence="14 15">
    <name type="scientific">Dibothriocephalus latus</name>
    <name type="common">Fish tapeworm</name>
    <name type="synonym">Diphyllobothrium latum</name>
    <dbReference type="NCBI Taxonomy" id="60516"/>
    <lineage>
        <taxon>Eukaryota</taxon>
        <taxon>Metazoa</taxon>
        <taxon>Spiralia</taxon>
        <taxon>Lophotrochozoa</taxon>
        <taxon>Platyhelminthes</taxon>
        <taxon>Cestoda</taxon>
        <taxon>Eucestoda</taxon>
        <taxon>Diphyllobothriidea</taxon>
        <taxon>Diphyllobothriidae</taxon>
        <taxon>Dibothriocephalus</taxon>
    </lineage>
</organism>
<dbReference type="AlphaFoldDB" id="A0A3P6SRY3"/>
<dbReference type="InterPro" id="IPR003148">
    <property type="entry name" value="RCK_N"/>
</dbReference>
<feature type="domain" description="RCK N-terminal" evidence="13">
    <location>
        <begin position="276"/>
        <end position="392"/>
    </location>
</feature>
<feature type="compositionally biased region" description="Polar residues" evidence="11">
    <location>
        <begin position="151"/>
        <end position="162"/>
    </location>
</feature>
<dbReference type="InterPro" id="IPR047871">
    <property type="entry name" value="K_chnl_Slo-like"/>
</dbReference>
<evidence type="ECO:0000256" key="7">
    <source>
        <dbReference type="ARBA" id="ARBA00022989"/>
    </source>
</evidence>
<evidence type="ECO:0000259" key="13">
    <source>
        <dbReference type="Pfam" id="PF22614"/>
    </source>
</evidence>
<feature type="region of interest" description="Disordered" evidence="11">
    <location>
        <begin position="148"/>
        <end position="197"/>
    </location>
</feature>
<keyword evidence="10" id="KW-0407">Ion channel</keyword>
<comment type="subcellular location">
    <subcellularLocation>
        <location evidence="1">Membrane</location>
        <topology evidence="1">Multi-pass membrane protein</topology>
    </subcellularLocation>
</comment>
<evidence type="ECO:0000313" key="15">
    <source>
        <dbReference type="Proteomes" id="UP000281553"/>
    </source>
</evidence>
<dbReference type="Proteomes" id="UP000281553">
    <property type="component" value="Unassembled WGS sequence"/>
</dbReference>
<keyword evidence="2" id="KW-0813">Transport</keyword>
<evidence type="ECO:0000256" key="4">
    <source>
        <dbReference type="ARBA" id="ARBA00022692"/>
    </source>
</evidence>
<evidence type="ECO:0000256" key="9">
    <source>
        <dbReference type="ARBA" id="ARBA00023136"/>
    </source>
</evidence>
<evidence type="ECO:0000256" key="11">
    <source>
        <dbReference type="SAM" id="MobiDB-lite"/>
    </source>
</evidence>
<keyword evidence="5" id="KW-0631">Potassium channel</keyword>
<dbReference type="PANTHER" id="PTHR10027">
    <property type="entry name" value="CALCIUM-ACTIVATED POTASSIUM CHANNEL ALPHA CHAIN"/>
    <property type="match status" value="1"/>
</dbReference>
<evidence type="ECO:0000256" key="6">
    <source>
        <dbReference type="ARBA" id="ARBA00022958"/>
    </source>
</evidence>
<evidence type="ECO:0000256" key="2">
    <source>
        <dbReference type="ARBA" id="ARBA00022448"/>
    </source>
</evidence>
<dbReference type="Pfam" id="PF22614">
    <property type="entry name" value="Slo-like_RCK"/>
    <property type="match status" value="1"/>
</dbReference>
<keyword evidence="6" id="KW-0630">Potassium</keyword>
<keyword evidence="3" id="KW-0633">Potassium transport</keyword>
<evidence type="ECO:0000256" key="8">
    <source>
        <dbReference type="ARBA" id="ARBA00023065"/>
    </source>
</evidence>
<gene>
    <name evidence="14" type="ORF">DILT_LOCUS2438</name>
</gene>
<dbReference type="Pfam" id="PF03493">
    <property type="entry name" value="BK_channel_a"/>
    <property type="match status" value="1"/>
</dbReference>
<evidence type="ECO:0000259" key="12">
    <source>
        <dbReference type="Pfam" id="PF03493"/>
    </source>
</evidence>
<dbReference type="OrthoDB" id="10035564at2759"/>
<proteinExistence type="predicted"/>
<reference evidence="14 15" key="1">
    <citation type="submission" date="2018-11" db="EMBL/GenBank/DDBJ databases">
        <authorList>
            <consortium name="Pathogen Informatics"/>
        </authorList>
    </citation>
    <scope>NUCLEOTIDE SEQUENCE [LARGE SCALE GENOMIC DNA]</scope>
</reference>
<keyword evidence="9" id="KW-0472">Membrane</keyword>
<keyword evidence="15" id="KW-1185">Reference proteome</keyword>
<keyword evidence="7" id="KW-1133">Transmembrane helix</keyword>
<evidence type="ECO:0000313" key="14">
    <source>
        <dbReference type="EMBL" id="VDK72773.1"/>
    </source>
</evidence>
<evidence type="ECO:0000256" key="5">
    <source>
        <dbReference type="ARBA" id="ARBA00022826"/>
    </source>
</evidence>
<dbReference type="InterPro" id="IPR003929">
    <property type="entry name" value="K_chnl_BK_asu"/>
</dbReference>
<dbReference type="GO" id="GO:0016020">
    <property type="term" value="C:membrane"/>
    <property type="evidence" value="ECO:0007669"/>
    <property type="project" value="UniProtKB-SubCell"/>
</dbReference>
<feature type="compositionally biased region" description="Low complexity" evidence="11">
    <location>
        <begin position="173"/>
        <end position="183"/>
    </location>
</feature>
<dbReference type="Gene3D" id="3.40.50.720">
    <property type="entry name" value="NAD(P)-binding Rossmann-like Domain"/>
    <property type="match status" value="1"/>
</dbReference>
<sequence>MLRLRHLDRPSRGIYEAPSKIALSRRERWRADYEYGVSMELYDVCLSYEFDNLSAQELALFAYEKWNILLLALYCTDPSSPKIILHPASHPKLTIDITTMKAIAIATNSSVVSNLRNFCTACKAHETGRTCQCPNRIRSVIRAVGEKQRKLSASANHGNESPKSSDEEENAEESANPEGNEPPTATGKEVPPEGAEEDTFRQDLNERILHTGYEPKTVSLTSPLLVGSSPLADPLPMPHRPFVRKHVDSTGTFHWVPKIPLSKVKLTPAEAARCRFRDHYLLCIVGPVAGGSLNLRSFVYPLRFYWMEPQDIVILGDLSIVTDAEWETINNLPNITLVQGSPSSLSTLNAVRLSHCAACIILGESVATSGDDQCLQDKNTLFCAMTIRSLLRKSARLIDVTTELHYEQNAHHFSSAESHKLDFKLPLRFQESFARGIVFSNTLLYSSVSSMYFSSAILDFFRALFFGPAVEELESTTALHYGGFDLDSCQEDSNF</sequence>
<keyword evidence="4" id="KW-0812">Transmembrane</keyword>
<dbReference type="EMBL" id="UYRU01042101">
    <property type="protein sequence ID" value="VDK72773.1"/>
    <property type="molecule type" value="Genomic_DNA"/>
</dbReference>
<keyword evidence="8" id="KW-0406">Ion transport</keyword>